<dbReference type="FunFam" id="3.40.50.720:FF:000084">
    <property type="entry name" value="Short-chain dehydrogenase reductase"/>
    <property type="match status" value="1"/>
</dbReference>
<dbReference type="GO" id="GO:0016491">
    <property type="term" value="F:oxidoreductase activity"/>
    <property type="evidence" value="ECO:0007669"/>
    <property type="project" value="UniProtKB-KW"/>
</dbReference>
<proteinExistence type="inferred from homology"/>
<evidence type="ECO:0000256" key="2">
    <source>
        <dbReference type="ARBA" id="ARBA00023002"/>
    </source>
</evidence>
<dbReference type="AlphaFoldDB" id="A0A1Y3PUY4"/>
<dbReference type="PANTHER" id="PTHR42879">
    <property type="entry name" value="3-OXOACYL-(ACYL-CARRIER-PROTEIN) REDUCTASE"/>
    <property type="match status" value="1"/>
</dbReference>
<dbReference type="PRINTS" id="PR00081">
    <property type="entry name" value="GDHRDH"/>
</dbReference>
<dbReference type="InterPro" id="IPR050259">
    <property type="entry name" value="SDR"/>
</dbReference>
<dbReference type="PANTHER" id="PTHR42879:SF2">
    <property type="entry name" value="3-OXOACYL-[ACYL-CARRIER-PROTEIN] REDUCTASE FABG"/>
    <property type="match status" value="1"/>
</dbReference>
<dbReference type="SUPFAM" id="SSF51735">
    <property type="entry name" value="NAD(P)-binding Rossmann-fold domains"/>
    <property type="match status" value="1"/>
</dbReference>
<accession>A0A1Y3PUY4</accession>
<comment type="caution">
    <text evidence="3">The sequence shown here is derived from an EMBL/GenBank/DDBJ whole genome shotgun (WGS) entry which is preliminary data.</text>
</comment>
<evidence type="ECO:0008006" key="5">
    <source>
        <dbReference type="Google" id="ProtNLM"/>
    </source>
</evidence>
<gene>
    <name evidence="3" type="ORF">BAA01_09580</name>
</gene>
<organism evidence="3 4">
    <name type="scientific">Bacillus thermozeamaize</name>
    <dbReference type="NCBI Taxonomy" id="230954"/>
    <lineage>
        <taxon>Bacteria</taxon>
        <taxon>Bacillati</taxon>
        <taxon>Bacillota</taxon>
        <taxon>Bacilli</taxon>
        <taxon>Bacillales</taxon>
        <taxon>Bacillaceae</taxon>
        <taxon>Bacillus</taxon>
    </lineage>
</organism>
<comment type="similarity">
    <text evidence="1">Belongs to the short-chain dehydrogenases/reductases (SDR) family.</text>
</comment>
<protein>
    <recommendedName>
        <fullName evidence="5">Dehydrogenase</fullName>
    </recommendedName>
</protein>
<dbReference type="GO" id="GO:0008206">
    <property type="term" value="P:bile acid metabolic process"/>
    <property type="evidence" value="ECO:0007669"/>
    <property type="project" value="UniProtKB-ARBA"/>
</dbReference>
<dbReference type="Pfam" id="PF13561">
    <property type="entry name" value="adh_short_C2"/>
    <property type="match status" value="1"/>
</dbReference>
<dbReference type="Gene3D" id="3.40.50.720">
    <property type="entry name" value="NAD(P)-binding Rossmann-like Domain"/>
    <property type="match status" value="1"/>
</dbReference>
<dbReference type="EMBL" id="LZRT01000004">
    <property type="protein sequence ID" value="OUM91135.1"/>
    <property type="molecule type" value="Genomic_DNA"/>
</dbReference>
<dbReference type="Proteomes" id="UP000196475">
    <property type="component" value="Unassembled WGS sequence"/>
</dbReference>
<evidence type="ECO:0000313" key="4">
    <source>
        <dbReference type="Proteomes" id="UP000196475"/>
    </source>
</evidence>
<dbReference type="InterPro" id="IPR002347">
    <property type="entry name" value="SDR_fam"/>
</dbReference>
<sequence>MKEDVLRNRIALITGASRGIGRALAIKLAEKGAKIVINYRKNQEAAEQVQKQIQELGSEVMLCQADLGETEQIANMFAQVREVFGSLDILVANAAATAFKPLMEVRSHHIQRTFAITVEGFIQCVQHAVPLMERGGRIVAVSGFDSFRYIKHHGLLGAAKAAMENLVRYWACELAEKGINVNGVCPGYVETDSARIYSGEHWEENVVSWSRQIPKGRLATPDEIADAIQFFCSPASEYVTGQTLVVDGGLTLQ</sequence>
<dbReference type="CDD" id="cd05359">
    <property type="entry name" value="ChcA_like_SDR_c"/>
    <property type="match status" value="1"/>
</dbReference>
<reference evidence="4" key="1">
    <citation type="submission" date="2016-06" db="EMBL/GenBank/DDBJ databases">
        <authorList>
            <person name="Nascimento L."/>
            <person name="Pereira R.V."/>
            <person name="Martins L.F."/>
            <person name="Quaggio R.B."/>
            <person name="Silva A.M."/>
            <person name="Setubal J.C."/>
        </authorList>
    </citation>
    <scope>NUCLEOTIDE SEQUENCE [LARGE SCALE GENOMIC DNA]</scope>
</reference>
<evidence type="ECO:0000256" key="1">
    <source>
        <dbReference type="ARBA" id="ARBA00006484"/>
    </source>
</evidence>
<keyword evidence="2" id="KW-0560">Oxidoreductase</keyword>
<evidence type="ECO:0000313" key="3">
    <source>
        <dbReference type="EMBL" id="OUM91135.1"/>
    </source>
</evidence>
<name>A0A1Y3PUY4_9BACI</name>
<dbReference type="InterPro" id="IPR036291">
    <property type="entry name" value="NAD(P)-bd_dom_sf"/>
</dbReference>